<evidence type="ECO:0000256" key="2">
    <source>
        <dbReference type="ARBA" id="ARBA00007495"/>
    </source>
</evidence>
<comment type="catalytic activity">
    <reaction evidence="1">
        <text>Endohydrolysis of (1-&gt;4)-beta-D-xylosidic linkages in xylans.</text>
        <dbReference type="EC" id="3.2.1.8"/>
    </reaction>
</comment>
<dbReference type="GO" id="GO:0045493">
    <property type="term" value="P:xylan catabolic process"/>
    <property type="evidence" value="ECO:0007669"/>
    <property type="project" value="UniProtKB-KW"/>
</dbReference>
<dbReference type="OrthoDB" id="3544398at2"/>
<keyword evidence="6 12" id="KW-0378">Hydrolase</keyword>
<keyword evidence="9" id="KW-0624">Polysaccharide degradation</keyword>
<accession>A0A239LD17</accession>
<evidence type="ECO:0000256" key="8">
    <source>
        <dbReference type="ARBA" id="ARBA00023295"/>
    </source>
</evidence>
<evidence type="ECO:0000256" key="9">
    <source>
        <dbReference type="ARBA" id="ARBA00023326"/>
    </source>
</evidence>
<dbReference type="PANTHER" id="PTHR31490:SF88">
    <property type="entry name" value="BETA-XYLANASE"/>
    <property type="match status" value="1"/>
</dbReference>
<dbReference type="SUPFAM" id="SSF51445">
    <property type="entry name" value="(Trans)glycosidases"/>
    <property type="match status" value="1"/>
</dbReference>
<keyword evidence="8 12" id="KW-0326">Glycosidase</keyword>
<feature type="signal peptide" evidence="10">
    <location>
        <begin position="1"/>
        <end position="44"/>
    </location>
</feature>
<evidence type="ECO:0000256" key="5">
    <source>
        <dbReference type="ARBA" id="ARBA00022729"/>
    </source>
</evidence>
<evidence type="ECO:0000256" key="7">
    <source>
        <dbReference type="ARBA" id="ARBA00023277"/>
    </source>
</evidence>
<evidence type="ECO:0000256" key="1">
    <source>
        <dbReference type="ARBA" id="ARBA00000681"/>
    </source>
</evidence>
<evidence type="ECO:0000256" key="3">
    <source>
        <dbReference type="ARBA" id="ARBA00012590"/>
    </source>
</evidence>
<dbReference type="InterPro" id="IPR017853">
    <property type="entry name" value="GH"/>
</dbReference>
<evidence type="ECO:0000259" key="11">
    <source>
        <dbReference type="PROSITE" id="PS51760"/>
    </source>
</evidence>
<dbReference type="EMBL" id="FZOD01000032">
    <property type="protein sequence ID" value="SNT27733.1"/>
    <property type="molecule type" value="Genomic_DNA"/>
</dbReference>
<dbReference type="GO" id="GO:0031176">
    <property type="term" value="F:endo-1,4-beta-xylanase activity"/>
    <property type="evidence" value="ECO:0007669"/>
    <property type="project" value="UniProtKB-EC"/>
</dbReference>
<dbReference type="AlphaFoldDB" id="A0A239LD17"/>
<comment type="similarity">
    <text evidence="2">Belongs to the glycosyl hydrolase 10 (cellulase F) family.</text>
</comment>
<dbReference type="Gene3D" id="3.20.20.80">
    <property type="entry name" value="Glycosidases"/>
    <property type="match status" value="1"/>
</dbReference>
<name>A0A239LD17_9ACTN</name>
<dbReference type="Proteomes" id="UP000198282">
    <property type="component" value="Unassembled WGS sequence"/>
</dbReference>
<sequence>MIDNAVPHGRPQKSRSGIRTALAIGAVGVLGAAFAVALSAPANAATTLGASATEKGRYFGAAVAANHLGEAQYAATLNREFTMVTPENEMKWDATEPSRGSFSYANADRIVNHAIGQNMRVRGHALA</sequence>
<evidence type="ECO:0000256" key="6">
    <source>
        <dbReference type="ARBA" id="ARBA00022801"/>
    </source>
</evidence>
<evidence type="ECO:0000256" key="10">
    <source>
        <dbReference type="SAM" id="SignalP"/>
    </source>
</evidence>
<keyword evidence="13" id="KW-1185">Reference proteome</keyword>
<dbReference type="InterPro" id="IPR044846">
    <property type="entry name" value="GH10"/>
</dbReference>
<keyword evidence="4 12" id="KW-0858">Xylan degradation</keyword>
<dbReference type="PANTHER" id="PTHR31490">
    <property type="entry name" value="GLYCOSYL HYDROLASE"/>
    <property type="match status" value="1"/>
</dbReference>
<dbReference type="Pfam" id="PF00331">
    <property type="entry name" value="Glyco_hydro_10"/>
    <property type="match status" value="1"/>
</dbReference>
<keyword evidence="5 10" id="KW-0732">Signal</keyword>
<evidence type="ECO:0000313" key="12">
    <source>
        <dbReference type="EMBL" id="SNT27733.1"/>
    </source>
</evidence>
<proteinExistence type="inferred from homology"/>
<feature type="domain" description="GH10" evidence="11">
    <location>
        <begin position="42"/>
        <end position="127"/>
    </location>
</feature>
<dbReference type="PROSITE" id="PS51760">
    <property type="entry name" value="GH10_2"/>
    <property type="match status" value="1"/>
</dbReference>
<reference evidence="12 13" key="1">
    <citation type="submission" date="2017-06" db="EMBL/GenBank/DDBJ databases">
        <authorList>
            <person name="Kim H.J."/>
            <person name="Triplett B.A."/>
        </authorList>
    </citation>
    <scope>NUCLEOTIDE SEQUENCE [LARGE SCALE GENOMIC DNA]</scope>
    <source>
        <strain evidence="12 13">CGMCC 4.2132</strain>
    </source>
</reference>
<organism evidence="12 13">
    <name type="scientific">Streptosporangium subroseum</name>
    <dbReference type="NCBI Taxonomy" id="106412"/>
    <lineage>
        <taxon>Bacteria</taxon>
        <taxon>Bacillati</taxon>
        <taxon>Actinomycetota</taxon>
        <taxon>Actinomycetes</taxon>
        <taxon>Streptosporangiales</taxon>
        <taxon>Streptosporangiaceae</taxon>
        <taxon>Streptosporangium</taxon>
    </lineage>
</organism>
<evidence type="ECO:0000313" key="13">
    <source>
        <dbReference type="Proteomes" id="UP000198282"/>
    </source>
</evidence>
<keyword evidence="7" id="KW-0119">Carbohydrate metabolism</keyword>
<gene>
    <name evidence="12" type="ORF">SAMN05216276_10321</name>
</gene>
<evidence type="ECO:0000256" key="4">
    <source>
        <dbReference type="ARBA" id="ARBA00022651"/>
    </source>
</evidence>
<dbReference type="RefSeq" id="WP_143653365.1">
    <property type="nucleotide sequence ID" value="NZ_FZOD01000032.1"/>
</dbReference>
<protein>
    <recommendedName>
        <fullName evidence="3">endo-1,4-beta-xylanase</fullName>
        <ecNumber evidence="3">3.2.1.8</ecNumber>
    </recommendedName>
</protein>
<dbReference type="EC" id="3.2.1.8" evidence="3"/>
<feature type="non-terminal residue" evidence="12">
    <location>
        <position position="127"/>
    </location>
</feature>
<feature type="chain" id="PRO_5012647416" description="endo-1,4-beta-xylanase" evidence="10">
    <location>
        <begin position="45"/>
        <end position="127"/>
    </location>
</feature>
<dbReference type="InterPro" id="IPR001000">
    <property type="entry name" value="GH10_dom"/>
</dbReference>